<proteinExistence type="predicted"/>
<gene>
    <name evidence="1" type="ORF">LEP1GSC081_2668</name>
</gene>
<accession>A0A0E2B5S7</accession>
<protein>
    <submittedName>
        <fullName evidence="1">Uncharacterized protein</fullName>
    </submittedName>
</protein>
<sequence>MIRVGEFPHLFFMKKSGFYKMDLLRPTHVILYFFEVDLRSNLLN</sequence>
<evidence type="ECO:0000313" key="1">
    <source>
        <dbReference type="EMBL" id="EKO16673.1"/>
    </source>
</evidence>
<name>A0A0E2B5S7_9LEPT</name>
<dbReference type="AlphaFoldDB" id="A0A0E2B5S7"/>
<comment type="caution">
    <text evidence="1">The sequence shown here is derived from an EMBL/GenBank/DDBJ whole genome shotgun (WGS) entry which is preliminary data.</text>
</comment>
<organism evidence="1 2">
    <name type="scientific">Leptospira kirschneri str. H1</name>
    <dbReference type="NCBI Taxonomy" id="1049966"/>
    <lineage>
        <taxon>Bacteria</taxon>
        <taxon>Pseudomonadati</taxon>
        <taxon>Spirochaetota</taxon>
        <taxon>Spirochaetia</taxon>
        <taxon>Leptospirales</taxon>
        <taxon>Leptospiraceae</taxon>
        <taxon>Leptospira</taxon>
    </lineage>
</organism>
<dbReference type="Proteomes" id="UP000006253">
    <property type="component" value="Unassembled WGS sequence"/>
</dbReference>
<evidence type="ECO:0000313" key="2">
    <source>
        <dbReference type="Proteomes" id="UP000006253"/>
    </source>
</evidence>
<dbReference type="EMBL" id="AHMY02000022">
    <property type="protein sequence ID" value="EKO16673.1"/>
    <property type="molecule type" value="Genomic_DNA"/>
</dbReference>
<reference evidence="1 2" key="1">
    <citation type="submission" date="2012-10" db="EMBL/GenBank/DDBJ databases">
        <authorList>
            <person name="Harkins D.M."/>
            <person name="Durkin A.S."/>
            <person name="Brinkac L.M."/>
            <person name="Selengut J.D."/>
            <person name="Sanka R."/>
            <person name="DePew J."/>
            <person name="Purushe J."/>
            <person name="Peacock S.J."/>
            <person name="Thaipadungpanit J."/>
            <person name="Wuthiekanun V.W."/>
            <person name="Day N.P."/>
            <person name="Vinetz J.M."/>
            <person name="Sutton G.G."/>
            <person name="Nelson W.C."/>
            <person name="Fouts D.E."/>
        </authorList>
    </citation>
    <scope>NUCLEOTIDE SEQUENCE [LARGE SCALE GENOMIC DNA]</scope>
    <source>
        <strain evidence="1 2">H1</strain>
    </source>
</reference>